<proteinExistence type="predicted"/>
<feature type="domain" description="EF-hand" evidence="2">
    <location>
        <begin position="50"/>
        <end position="110"/>
    </location>
</feature>
<sequence length="114" mass="12915">CAVMAVFGFKFKKQDLRDIVSEFAPHAPGLCLEAFEILVAERRRIFGERDRALRMFSALDAEDRGYLDLRSFRNLCAATCRPAANRSTEIFYDMDRSKSGSVTFSDFEAYLAGP</sequence>
<evidence type="ECO:0000313" key="3">
    <source>
        <dbReference type="EMBL" id="CAE8627839.1"/>
    </source>
</evidence>
<organism evidence="3 4">
    <name type="scientific">Polarella glacialis</name>
    <name type="common">Dinoflagellate</name>
    <dbReference type="NCBI Taxonomy" id="89957"/>
    <lineage>
        <taxon>Eukaryota</taxon>
        <taxon>Sar</taxon>
        <taxon>Alveolata</taxon>
        <taxon>Dinophyceae</taxon>
        <taxon>Suessiales</taxon>
        <taxon>Suessiaceae</taxon>
        <taxon>Polarella</taxon>
    </lineage>
</organism>
<feature type="non-terminal residue" evidence="3">
    <location>
        <position position="114"/>
    </location>
</feature>
<dbReference type="SUPFAM" id="SSF47473">
    <property type="entry name" value="EF-hand"/>
    <property type="match status" value="1"/>
</dbReference>
<accession>A0A813GLB3</accession>
<dbReference type="InterPro" id="IPR002048">
    <property type="entry name" value="EF_hand_dom"/>
</dbReference>
<dbReference type="GO" id="GO:0005509">
    <property type="term" value="F:calcium ion binding"/>
    <property type="evidence" value="ECO:0007669"/>
    <property type="project" value="InterPro"/>
</dbReference>
<dbReference type="EMBL" id="CAJNNV010029277">
    <property type="protein sequence ID" value="CAE8627839.1"/>
    <property type="molecule type" value="Genomic_DNA"/>
</dbReference>
<gene>
    <name evidence="3" type="ORF">PGLA1383_LOCUS44556</name>
</gene>
<dbReference type="PROSITE" id="PS00018">
    <property type="entry name" value="EF_HAND_1"/>
    <property type="match status" value="1"/>
</dbReference>
<dbReference type="OMA" id="CAVWAIF"/>
<keyword evidence="1" id="KW-0106">Calcium</keyword>
<protein>
    <recommendedName>
        <fullName evidence="2">EF-hand domain-containing protein</fullName>
    </recommendedName>
</protein>
<reference evidence="3" key="1">
    <citation type="submission" date="2021-02" db="EMBL/GenBank/DDBJ databases">
        <authorList>
            <person name="Dougan E. K."/>
            <person name="Rhodes N."/>
            <person name="Thang M."/>
            <person name="Chan C."/>
        </authorList>
    </citation>
    <scope>NUCLEOTIDE SEQUENCE</scope>
</reference>
<dbReference type="AlphaFoldDB" id="A0A813GLB3"/>
<dbReference type="InterPro" id="IPR011992">
    <property type="entry name" value="EF-hand-dom_pair"/>
</dbReference>
<evidence type="ECO:0000256" key="1">
    <source>
        <dbReference type="ARBA" id="ARBA00022837"/>
    </source>
</evidence>
<comment type="caution">
    <text evidence="3">The sequence shown here is derived from an EMBL/GenBank/DDBJ whole genome shotgun (WGS) entry which is preliminary data.</text>
</comment>
<evidence type="ECO:0000313" key="4">
    <source>
        <dbReference type="Proteomes" id="UP000654075"/>
    </source>
</evidence>
<dbReference type="OrthoDB" id="406895at2759"/>
<name>A0A813GLB3_POLGL</name>
<dbReference type="Gene3D" id="1.10.238.10">
    <property type="entry name" value="EF-hand"/>
    <property type="match status" value="1"/>
</dbReference>
<dbReference type="Pfam" id="PF13499">
    <property type="entry name" value="EF-hand_7"/>
    <property type="match status" value="1"/>
</dbReference>
<dbReference type="Proteomes" id="UP000654075">
    <property type="component" value="Unassembled WGS sequence"/>
</dbReference>
<keyword evidence="4" id="KW-1185">Reference proteome</keyword>
<evidence type="ECO:0000259" key="2">
    <source>
        <dbReference type="Pfam" id="PF13499"/>
    </source>
</evidence>
<dbReference type="InterPro" id="IPR018247">
    <property type="entry name" value="EF_Hand_1_Ca_BS"/>
</dbReference>